<proteinExistence type="predicted"/>
<keyword evidence="2" id="KW-1185">Reference proteome</keyword>
<gene>
    <name evidence="1" type="ORF">PPRIM_AZ9-3.1.T1130006</name>
</gene>
<dbReference type="Proteomes" id="UP000688137">
    <property type="component" value="Unassembled WGS sequence"/>
</dbReference>
<evidence type="ECO:0000313" key="1">
    <source>
        <dbReference type="EMBL" id="CAD8100611.1"/>
    </source>
</evidence>
<protein>
    <submittedName>
        <fullName evidence="1">Uncharacterized protein</fullName>
    </submittedName>
</protein>
<organism evidence="1 2">
    <name type="scientific">Paramecium primaurelia</name>
    <dbReference type="NCBI Taxonomy" id="5886"/>
    <lineage>
        <taxon>Eukaryota</taxon>
        <taxon>Sar</taxon>
        <taxon>Alveolata</taxon>
        <taxon>Ciliophora</taxon>
        <taxon>Intramacronucleata</taxon>
        <taxon>Oligohymenophorea</taxon>
        <taxon>Peniculida</taxon>
        <taxon>Parameciidae</taxon>
        <taxon>Paramecium</taxon>
    </lineage>
</organism>
<accession>A0A8S1PCW4</accession>
<reference evidence="1" key="1">
    <citation type="submission" date="2021-01" db="EMBL/GenBank/DDBJ databases">
        <authorList>
            <consortium name="Genoscope - CEA"/>
            <person name="William W."/>
        </authorList>
    </citation>
    <scope>NUCLEOTIDE SEQUENCE</scope>
</reference>
<name>A0A8S1PCW4_PARPR</name>
<dbReference type="AlphaFoldDB" id="A0A8S1PCW4"/>
<comment type="caution">
    <text evidence="1">The sequence shown here is derived from an EMBL/GenBank/DDBJ whole genome shotgun (WGS) entry which is preliminary data.</text>
</comment>
<sequence>MKVQFKTQNDLLYEKYNFVQIHFHSQNVVKINFYIKIEKTQTVFKEIIQLQEFEVKIISILRNRLAIYRGDQKIDDLIQNRARICRSDLGQFEFYTVVSIRKIKNIFYKIESSSTNKYKIKICFNSKINDMEIGIRNLLIFIYTCYPTCLSCNDPSEIQCLLFQQFECIRRQIYLYFQLIIFRNIQVFDKNTVENIQLLVMIQYFTLFGDDSNTQSNHRYCSLIFEQDEFHPKKKRIYLMKIVVELALQESFNFIKECYTNQVLKMLQNVQELEQHFIYLISNIQAN</sequence>
<dbReference type="EMBL" id="CAJJDM010000116">
    <property type="protein sequence ID" value="CAD8100611.1"/>
    <property type="molecule type" value="Genomic_DNA"/>
</dbReference>
<evidence type="ECO:0000313" key="2">
    <source>
        <dbReference type="Proteomes" id="UP000688137"/>
    </source>
</evidence>